<evidence type="ECO:0000259" key="7">
    <source>
        <dbReference type="Pfam" id="PF03918"/>
    </source>
</evidence>
<feature type="domain" description="CcmH/CycL/Ccl2/NrfF N-terminal" evidence="7">
    <location>
        <begin position="15"/>
        <end position="139"/>
    </location>
</feature>
<dbReference type="STRING" id="29539.SAMN02745716_0010"/>
<comment type="function">
    <text evidence="5">Possible subunit of a heme lyase.</text>
</comment>
<evidence type="ECO:0000313" key="9">
    <source>
        <dbReference type="Proteomes" id="UP000222056"/>
    </source>
</evidence>
<dbReference type="OrthoDB" id="5245130at2"/>
<keyword evidence="3 5" id="KW-0479">Metal-binding</keyword>
<sequence length="164" mass="17467">MSPRAAFTRLAVVAVLAATVSALALAASAAAATCPRTTLADVEDEVMCPVCGTPLQLVTEAPQAQRERALIVRLIARCRSKEEIKRALVAEFGPRVLALPEDRGTRLASYLVPTLALGFAVLGLVFAARRWRRSGGRALAATTAARGDPHDPRVDRELERSGLL</sequence>
<dbReference type="Pfam" id="PF03918">
    <property type="entry name" value="CcmH"/>
    <property type="match status" value="1"/>
</dbReference>
<feature type="signal peptide" evidence="5">
    <location>
        <begin position="1"/>
        <end position="26"/>
    </location>
</feature>
<evidence type="ECO:0000256" key="2">
    <source>
        <dbReference type="ARBA" id="ARBA00022617"/>
    </source>
</evidence>
<keyword evidence="4 5" id="KW-0408">Iron</keyword>
<evidence type="ECO:0000256" key="1">
    <source>
        <dbReference type="ARBA" id="ARBA00010342"/>
    </source>
</evidence>
<keyword evidence="5" id="KW-0732">Signal</keyword>
<organism evidence="8 9">
    <name type="scientific">Thermoleophilum album</name>
    <dbReference type="NCBI Taxonomy" id="29539"/>
    <lineage>
        <taxon>Bacteria</taxon>
        <taxon>Bacillati</taxon>
        <taxon>Actinomycetota</taxon>
        <taxon>Thermoleophilia</taxon>
        <taxon>Thermoleophilales</taxon>
        <taxon>Thermoleophilaceae</taxon>
        <taxon>Thermoleophilum</taxon>
    </lineage>
</organism>
<dbReference type="InterPro" id="IPR005616">
    <property type="entry name" value="CcmH/CycL/Ccl2/NrfF_N"/>
</dbReference>
<protein>
    <recommendedName>
        <fullName evidence="5">Cytochrome c-type biogenesis protein</fullName>
    </recommendedName>
</protein>
<evidence type="ECO:0000256" key="5">
    <source>
        <dbReference type="RuleBase" id="RU364112"/>
    </source>
</evidence>
<feature type="chain" id="PRO_5039757712" description="Cytochrome c-type biogenesis protein" evidence="5">
    <location>
        <begin position="27"/>
        <end position="164"/>
    </location>
</feature>
<reference evidence="9" key="1">
    <citation type="submission" date="2016-10" db="EMBL/GenBank/DDBJ databases">
        <authorList>
            <person name="Varghese N."/>
            <person name="Submissions S."/>
        </authorList>
    </citation>
    <scope>NUCLEOTIDE SEQUENCE [LARGE SCALE GENOMIC DNA]</scope>
    <source>
        <strain evidence="9">ATCC 35263</strain>
    </source>
</reference>
<proteinExistence type="inferred from homology"/>
<evidence type="ECO:0000313" key="8">
    <source>
        <dbReference type="EMBL" id="SEH10163.1"/>
    </source>
</evidence>
<dbReference type="EMBL" id="FNWJ01000001">
    <property type="protein sequence ID" value="SEH10163.1"/>
    <property type="molecule type" value="Genomic_DNA"/>
</dbReference>
<feature type="region of interest" description="Disordered" evidence="6">
    <location>
        <begin position="142"/>
        <end position="164"/>
    </location>
</feature>
<feature type="transmembrane region" description="Helical" evidence="5">
    <location>
        <begin position="107"/>
        <end position="128"/>
    </location>
</feature>
<dbReference type="Proteomes" id="UP000222056">
    <property type="component" value="Unassembled WGS sequence"/>
</dbReference>
<evidence type="ECO:0000256" key="6">
    <source>
        <dbReference type="SAM" id="MobiDB-lite"/>
    </source>
</evidence>
<comment type="similarity">
    <text evidence="1 5">Belongs to the CcmH/CycL/Ccl2/NrfF family.</text>
</comment>
<dbReference type="GO" id="GO:0046872">
    <property type="term" value="F:metal ion binding"/>
    <property type="evidence" value="ECO:0007669"/>
    <property type="project" value="UniProtKB-KW"/>
</dbReference>
<dbReference type="RefSeq" id="WP_093115076.1">
    <property type="nucleotide sequence ID" value="NZ_FNWJ01000001.1"/>
</dbReference>
<accession>A0A1H6FK27</accession>
<keyword evidence="9" id="KW-1185">Reference proteome</keyword>
<evidence type="ECO:0000256" key="3">
    <source>
        <dbReference type="ARBA" id="ARBA00022723"/>
    </source>
</evidence>
<keyword evidence="5" id="KW-0472">Membrane</keyword>
<keyword evidence="5" id="KW-1133">Transmembrane helix</keyword>
<dbReference type="AlphaFoldDB" id="A0A1H6FK27"/>
<dbReference type="Gene3D" id="1.10.8.640">
    <property type="entry name" value="Cytochrome C biogenesis protein"/>
    <property type="match status" value="1"/>
</dbReference>
<evidence type="ECO:0000256" key="4">
    <source>
        <dbReference type="ARBA" id="ARBA00023004"/>
    </source>
</evidence>
<dbReference type="InterPro" id="IPR038297">
    <property type="entry name" value="CcmH/CycL/NrfF/Ccl2_sf"/>
</dbReference>
<gene>
    <name evidence="8" type="ORF">SAMN02745716_0010</name>
</gene>
<keyword evidence="2 5" id="KW-0349">Heme</keyword>
<keyword evidence="5" id="KW-0812">Transmembrane</keyword>
<name>A0A1H6FK27_THEAL</name>
<feature type="compositionally biased region" description="Basic and acidic residues" evidence="6">
    <location>
        <begin position="147"/>
        <end position="164"/>
    </location>
</feature>